<organism evidence="1 2">
    <name type="scientific">Pleurodeles waltl</name>
    <name type="common">Iberian ribbed newt</name>
    <dbReference type="NCBI Taxonomy" id="8319"/>
    <lineage>
        <taxon>Eukaryota</taxon>
        <taxon>Metazoa</taxon>
        <taxon>Chordata</taxon>
        <taxon>Craniata</taxon>
        <taxon>Vertebrata</taxon>
        <taxon>Euteleostomi</taxon>
        <taxon>Amphibia</taxon>
        <taxon>Batrachia</taxon>
        <taxon>Caudata</taxon>
        <taxon>Salamandroidea</taxon>
        <taxon>Salamandridae</taxon>
        <taxon>Pleurodelinae</taxon>
        <taxon>Pleurodeles</taxon>
    </lineage>
</organism>
<evidence type="ECO:0000313" key="2">
    <source>
        <dbReference type="Proteomes" id="UP001066276"/>
    </source>
</evidence>
<name>A0AAV7MMR6_PLEWA</name>
<feature type="non-terminal residue" evidence="1">
    <location>
        <position position="1"/>
    </location>
</feature>
<protein>
    <submittedName>
        <fullName evidence="1">Uncharacterized protein</fullName>
    </submittedName>
</protein>
<keyword evidence="2" id="KW-1185">Reference proteome</keyword>
<accession>A0AAV7MMR6</accession>
<dbReference type="EMBL" id="JANPWB010000013">
    <property type="protein sequence ID" value="KAJ1105066.1"/>
    <property type="molecule type" value="Genomic_DNA"/>
</dbReference>
<reference evidence="1" key="1">
    <citation type="journal article" date="2022" name="bioRxiv">
        <title>Sequencing and chromosome-scale assembly of the giantPleurodeles waltlgenome.</title>
        <authorList>
            <person name="Brown T."/>
            <person name="Elewa A."/>
            <person name="Iarovenko S."/>
            <person name="Subramanian E."/>
            <person name="Araus A.J."/>
            <person name="Petzold A."/>
            <person name="Susuki M."/>
            <person name="Suzuki K.-i.T."/>
            <person name="Hayashi T."/>
            <person name="Toyoda A."/>
            <person name="Oliveira C."/>
            <person name="Osipova E."/>
            <person name="Leigh N.D."/>
            <person name="Simon A."/>
            <person name="Yun M.H."/>
        </authorList>
    </citation>
    <scope>NUCLEOTIDE SEQUENCE</scope>
    <source>
        <strain evidence="1">20211129_DDA</strain>
        <tissue evidence="1">Liver</tissue>
    </source>
</reference>
<comment type="caution">
    <text evidence="1">The sequence shown here is derived from an EMBL/GenBank/DDBJ whole genome shotgun (WGS) entry which is preliminary data.</text>
</comment>
<gene>
    <name evidence="1" type="ORF">NDU88_002474</name>
</gene>
<dbReference type="Proteomes" id="UP001066276">
    <property type="component" value="Chromosome 9"/>
</dbReference>
<evidence type="ECO:0000313" key="1">
    <source>
        <dbReference type="EMBL" id="KAJ1105066.1"/>
    </source>
</evidence>
<sequence>WSIILSNTARLCVVCPFISYSPQDGKAMMQSWPLHRCIRLHDVRTVVLTSYMVATQ</sequence>
<dbReference type="AlphaFoldDB" id="A0AAV7MMR6"/>
<feature type="non-terminal residue" evidence="1">
    <location>
        <position position="56"/>
    </location>
</feature>
<proteinExistence type="predicted"/>